<dbReference type="PATRIC" id="fig|1423766.4.peg.2060"/>
<dbReference type="EMBL" id="AZEB01000004">
    <property type="protein sequence ID" value="KRL22752.1"/>
    <property type="molecule type" value="Genomic_DNA"/>
</dbReference>
<evidence type="ECO:0000313" key="2">
    <source>
        <dbReference type="Proteomes" id="UP000051439"/>
    </source>
</evidence>
<dbReference type="GO" id="GO:0017148">
    <property type="term" value="P:negative regulation of translation"/>
    <property type="evidence" value="ECO:0007669"/>
    <property type="project" value="InterPro"/>
</dbReference>
<dbReference type="Pfam" id="PF15723">
    <property type="entry name" value="MqsR_toxin"/>
    <property type="match status" value="1"/>
</dbReference>
<protein>
    <submittedName>
        <fullName evidence="1">Toxin-antitoxin system, toxin component</fullName>
    </submittedName>
</protein>
<gene>
    <name evidence="1" type="ORF">FC98_GL001986</name>
</gene>
<accession>A0A0R1NQW4</accession>
<dbReference type="InterPro" id="IPR038493">
    <property type="entry name" value="MqsR_sf"/>
</dbReference>
<dbReference type="InterPro" id="IPR031451">
    <property type="entry name" value="MqsR_toxin"/>
</dbReference>
<sequence>MYNDNRRKFGGASLELVVVLAQLKYLVSKNQFQLVNRRAHHAQAVTTTLAKVIVNQLSTSDFQKYEEDRDRPKEYVWVFVTDYGDTYYIKFKFINNTQMVRFISFHLAD</sequence>
<comment type="caution">
    <text evidence="1">The sequence shown here is derived from an EMBL/GenBank/DDBJ whole genome shotgun (WGS) entry which is preliminary data.</text>
</comment>
<name>A0A0R1NQW4_9LACO</name>
<reference evidence="1 2" key="1">
    <citation type="journal article" date="2015" name="Genome Announc.">
        <title>Expanding the biotechnology potential of lactobacilli through comparative genomics of 213 strains and associated genera.</title>
        <authorList>
            <person name="Sun Z."/>
            <person name="Harris H.M."/>
            <person name="McCann A."/>
            <person name="Guo C."/>
            <person name="Argimon S."/>
            <person name="Zhang W."/>
            <person name="Yang X."/>
            <person name="Jeffery I.B."/>
            <person name="Cooney J.C."/>
            <person name="Kagawa T.F."/>
            <person name="Liu W."/>
            <person name="Song Y."/>
            <person name="Salvetti E."/>
            <person name="Wrobel A."/>
            <person name="Rasinkangas P."/>
            <person name="Parkhill J."/>
            <person name="Rea M.C."/>
            <person name="O'Sullivan O."/>
            <person name="Ritari J."/>
            <person name="Douillard F.P."/>
            <person name="Paul Ross R."/>
            <person name="Yang R."/>
            <person name="Briner A.E."/>
            <person name="Felis G.E."/>
            <person name="de Vos W.M."/>
            <person name="Barrangou R."/>
            <person name="Klaenhammer T.R."/>
            <person name="Caufield P.W."/>
            <person name="Cui Y."/>
            <person name="Zhang H."/>
            <person name="O'Toole P.W."/>
        </authorList>
    </citation>
    <scope>NUCLEOTIDE SEQUENCE [LARGE SCALE GENOMIC DNA]</scope>
    <source>
        <strain evidence="1 2">DSM 19906</strain>
    </source>
</reference>
<keyword evidence="2" id="KW-1185">Reference proteome</keyword>
<evidence type="ECO:0000313" key="1">
    <source>
        <dbReference type="EMBL" id="KRL22752.1"/>
    </source>
</evidence>
<organism evidence="1 2">
    <name type="scientific">Lentilactobacillus kisonensis DSM 19906 = JCM 15041</name>
    <dbReference type="NCBI Taxonomy" id="1423766"/>
    <lineage>
        <taxon>Bacteria</taxon>
        <taxon>Bacillati</taxon>
        <taxon>Bacillota</taxon>
        <taxon>Bacilli</taxon>
        <taxon>Lactobacillales</taxon>
        <taxon>Lactobacillaceae</taxon>
        <taxon>Lentilactobacillus</taxon>
    </lineage>
</organism>
<proteinExistence type="predicted"/>
<dbReference type="Proteomes" id="UP000051439">
    <property type="component" value="Unassembled WGS sequence"/>
</dbReference>
<dbReference type="GO" id="GO:0009372">
    <property type="term" value="P:quorum sensing"/>
    <property type="evidence" value="ECO:0007669"/>
    <property type="project" value="InterPro"/>
</dbReference>
<dbReference type="GO" id="GO:0044010">
    <property type="term" value="P:single-species biofilm formation"/>
    <property type="evidence" value="ECO:0007669"/>
    <property type="project" value="InterPro"/>
</dbReference>
<dbReference type="Gene3D" id="3.30.2310.40">
    <property type="match status" value="1"/>
</dbReference>
<dbReference type="AlphaFoldDB" id="A0A0R1NQW4"/>